<evidence type="ECO:0000313" key="5">
    <source>
        <dbReference type="EMBL" id="MDR7133828.1"/>
    </source>
</evidence>
<keyword evidence="6" id="KW-1185">Reference proteome</keyword>
<dbReference type="Pfam" id="PF05433">
    <property type="entry name" value="Rick_17kDa_Anti"/>
    <property type="match status" value="1"/>
</dbReference>
<dbReference type="Proteomes" id="UP001251524">
    <property type="component" value="Unassembled WGS sequence"/>
</dbReference>
<proteinExistence type="predicted"/>
<dbReference type="PANTHER" id="PTHR35603:SF2">
    <property type="entry name" value="OUTER MEMBRANE LIPOPROTEIN"/>
    <property type="match status" value="1"/>
</dbReference>
<feature type="chain" id="PRO_5047336469" evidence="3">
    <location>
        <begin position="27"/>
        <end position="225"/>
    </location>
</feature>
<organism evidence="5 6">
    <name type="scientific">Lysobacter niastensis</name>
    <dbReference type="NCBI Taxonomy" id="380629"/>
    <lineage>
        <taxon>Bacteria</taxon>
        <taxon>Pseudomonadati</taxon>
        <taxon>Pseudomonadota</taxon>
        <taxon>Gammaproteobacteria</taxon>
        <taxon>Lysobacterales</taxon>
        <taxon>Lysobacteraceae</taxon>
        <taxon>Lysobacter</taxon>
    </lineage>
</organism>
<evidence type="ECO:0000256" key="1">
    <source>
        <dbReference type="ARBA" id="ARBA00004370"/>
    </source>
</evidence>
<dbReference type="RefSeq" id="WP_310059106.1">
    <property type="nucleotide sequence ID" value="NZ_JAVDVY010000001.1"/>
</dbReference>
<dbReference type="InterPro" id="IPR051407">
    <property type="entry name" value="Bact_OM_lipoprot/Surf_antigen"/>
</dbReference>
<dbReference type="InterPro" id="IPR008816">
    <property type="entry name" value="Gly_zipper_2TM_dom"/>
</dbReference>
<sequence>MNRLPVSPVLALSVLVLAGASGPAFAQGYPDDTVYSQPAYGQTSQSDYARVIRVDPVLDGYATSSTQRCYERPTYVNGGNDDYQDGYYRGDDGYYDQYGNYRRNTSGTETGRTMATAIGGIVGAVVGSQVGGGSARYATSAIGSLVGGITGRQIYEQSKRSEDRVGAVRVCDPVPVGGVPAGNGDYSGDRRAYDVTYEYAGRTYVTRTNYHPGDRIRVRVDVRPE</sequence>
<evidence type="ECO:0000259" key="4">
    <source>
        <dbReference type="Pfam" id="PF05433"/>
    </source>
</evidence>
<dbReference type="EMBL" id="JAVDVY010000001">
    <property type="protein sequence ID" value="MDR7133828.1"/>
    <property type="molecule type" value="Genomic_DNA"/>
</dbReference>
<protein>
    <submittedName>
        <fullName evidence="5">Uncharacterized protein YcfJ</fullName>
    </submittedName>
</protein>
<keyword evidence="3" id="KW-0732">Signal</keyword>
<reference evidence="5 6" key="1">
    <citation type="submission" date="2023-07" db="EMBL/GenBank/DDBJ databases">
        <title>Sorghum-associated microbial communities from plants grown in Nebraska, USA.</title>
        <authorList>
            <person name="Schachtman D."/>
        </authorList>
    </citation>
    <scope>NUCLEOTIDE SEQUENCE [LARGE SCALE GENOMIC DNA]</scope>
    <source>
        <strain evidence="5 6">BE198</strain>
    </source>
</reference>
<feature type="signal peptide" evidence="3">
    <location>
        <begin position="1"/>
        <end position="26"/>
    </location>
</feature>
<evidence type="ECO:0000256" key="3">
    <source>
        <dbReference type="SAM" id="SignalP"/>
    </source>
</evidence>
<accession>A0ABU1W8A1</accession>
<comment type="subcellular location">
    <subcellularLocation>
        <location evidence="1">Membrane</location>
    </subcellularLocation>
</comment>
<keyword evidence="2" id="KW-0472">Membrane</keyword>
<evidence type="ECO:0000313" key="6">
    <source>
        <dbReference type="Proteomes" id="UP001251524"/>
    </source>
</evidence>
<comment type="caution">
    <text evidence="5">The sequence shown here is derived from an EMBL/GenBank/DDBJ whole genome shotgun (WGS) entry which is preliminary data.</text>
</comment>
<gene>
    <name evidence="5" type="ORF">J2X06_001012</name>
</gene>
<feature type="domain" description="Glycine zipper 2TM" evidence="4">
    <location>
        <begin position="115"/>
        <end position="154"/>
    </location>
</feature>
<dbReference type="PANTHER" id="PTHR35603">
    <property type="match status" value="1"/>
</dbReference>
<name>A0ABU1W8A1_9GAMM</name>
<evidence type="ECO:0000256" key="2">
    <source>
        <dbReference type="ARBA" id="ARBA00023136"/>
    </source>
</evidence>